<dbReference type="EMBL" id="JBHSOZ010000009">
    <property type="protein sequence ID" value="MFC5714049.1"/>
    <property type="molecule type" value="Genomic_DNA"/>
</dbReference>
<name>A0ABW0YVH8_9BACI</name>
<protein>
    <submittedName>
        <fullName evidence="1">BH0509 family protein</fullName>
    </submittedName>
</protein>
<dbReference type="InterPro" id="IPR049615">
    <property type="entry name" value="BH0509-like"/>
</dbReference>
<comment type="caution">
    <text evidence="1">The sequence shown here is derived from an EMBL/GenBank/DDBJ whole genome shotgun (WGS) entry which is preliminary data.</text>
</comment>
<keyword evidence="2" id="KW-1185">Reference proteome</keyword>
<dbReference type="RefSeq" id="WP_054636561.1">
    <property type="nucleotide sequence ID" value="NZ_JBHSOZ010000009.1"/>
</dbReference>
<reference evidence="2" key="1">
    <citation type="journal article" date="2019" name="Int. J. Syst. Evol. Microbiol.">
        <title>The Global Catalogue of Microorganisms (GCM) 10K type strain sequencing project: providing services to taxonomists for standard genome sequencing and annotation.</title>
        <authorList>
            <consortium name="The Broad Institute Genomics Platform"/>
            <consortium name="The Broad Institute Genome Sequencing Center for Infectious Disease"/>
            <person name="Wu L."/>
            <person name="Ma J."/>
        </authorList>
    </citation>
    <scope>NUCLEOTIDE SEQUENCE [LARGE SCALE GENOMIC DNA]</scope>
    <source>
        <strain evidence="2">CECT 7184</strain>
    </source>
</reference>
<proteinExistence type="predicted"/>
<evidence type="ECO:0000313" key="2">
    <source>
        <dbReference type="Proteomes" id="UP001596142"/>
    </source>
</evidence>
<sequence>MSRKERTNMISFISRIRGMEESKLSIMTDDEVEHIYERTYYSHETITE</sequence>
<gene>
    <name evidence="1" type="ORF">ACFPU1_14905</name>
</gene>
<organism evidence="1 2">
    <name type="scientific">Thalassorhabdus alkalitolerans</name>
    <dbReference type="NCBI Taxonomy" id="2282697"/>
    <lineage>
        <taxon>Bacteria</taxon>
        <taxon>Bacillati</taxon>
        <taxon>Bacillota</taxon>
        <taxon>Bacilli</taxon>
        <taxon>Bacillales</taxon>
        <taxon>Bacillaceae</taxon>
        <taxon>Thalassorhabdus</taxon>
    </lineage>
</organism>
<dbReference type="Proteomes" id="UP001596142">
    <property type="component" value="Unassembled WGS sequence"/>
</dbReference>
<evidence type="ECO:0000313" key="1">
    <source>
        <dbReference type="EMBL" id="MFC5714049.1"/>
    </source>
</evidence>
<accession>A0ABW0YVH8</accession>
<dbReference type="NCBIfam" id="NF033562">
    <property type="entry name" value="BH0509_fam"/>
    <property type="match status" value="1"/>
</dbReference>